<evidence type="ECO:0000313" key="1">
    <source>
        <dbReference type="EMBL" id="KKQ89904.1"/>
    </source>
</evidence>
<reference evidence="1 2" key="1">
    <citation type="journal article" date="2015" name="Nature">
        <title>rRNA introns, odd ribosomes, and small enigmatic genomes across a large radiation of phyla.</title>
        <authorList>
            <person name="Brown C.T."/>
            <person name="Hug L.A."/>
            <person name="Thomas B.C."/>
            <person name="Sharon I."/>
            <person name="Castelle C.J."/>
            <person name="Singh A."/>
            <person name="Wilkins M.J."/>
            <person name="Williams K.H."/>
            <person name="Banfield J.F."/>
        </authorList>
    </citation>
    <scope>NUCLEOTIDE SEQUENCE [LARGE SCALE GENOMIC DNA]</scope>
</reference>
<comment type="caution">
    <text evidence="1">The sequence shown here is derived from an EMBL/GenBank/DDBJ whole genome shotgun (WGS) entry which is preliminary data.</text>
</comment>
<dbReference type="AlphaFoldDB" id="A0A0G0NVJ0"/>
<gene>
    <name evidence="1" type="ORF">UT12_C0006G0012</name>
</gene>
<accession>A0A0G0NVJ0</accession>
<proteinExistence type="predicted"/>
<dbReference type="Proteomes" id="UP000034893">
    <property type="component" value="Unassembled WGS sequence"/>
</dbReference>
<organism evidence="1 2">
    <name type="scientific">Candidatus Curtissbacteria bacterium GW2011_GWC2_38_9</name>
    <dbReference type="NCBI Taxonomy" id="1618414"/>
    <lineage>
        <taxon>Bacteria</taxon>
        <taxon>Candidatus Curtissiibacteriota</taxon>
    </lineage>
</organism>
<dbReference type="EMBL" id="LBVP01000006">
    <property type="protein sequence ID" value="KKQ89904.1"/>
    <property type="molecule type" value="Genomic_DNA"/>
</dbReference>
<sequence length="137" mass="15038">MKLYHGTDNPNFKLQPIKEGVGYHPGAGPVEFLGPSFSDNEEVAGSYGKIIIQKEFTPVNPKKFRSLEALKNNILKTFGPPASGQNLGAYYRDIADSYKAKLLTEGYDSVIFSEGLKGATNEKVSTTVIPLSENFYN</sequence>
<protein>
    <submittedName>
        <fullName evidence="1">Uncharacterized protein</fullName>
    </submittedName>
</protein>
<name>A0A0G0NVJ0_9BACT</name>
<evidence type="ECO:0000313" key="2">
    <source>
        <dbReference type="Proteomes" id="UP000034893"/>
    </source>
</evidence>